<dbReference type="EMBL" id="CP144752">
    <property type="protein sequence ID" value="WVZ88037.1"/>
    <property type="molecule type" value="Genomic_DNA"/>
</dbReference>
<protein>
    <submittedName>
        <fullName evidence="2">Uncharacterized protein</fullName>
    </submittedName>
</protein>
<gene>
    <name evidence="2" type="ORF">U9M48_034597</name>
</gene>
<dbReference type="AlphaFoldDB" id="A0AAQ3UDU6"/>
<proteinExistence type="predicted"/>
<keyword evidence="3" id="KW-1185">Reference proteome</keyword>
<evidence type="ECO:0000313" key="3">
    <source>
        <dbReference type="Proteomes" id="UP001341281"/>
    </source>
</evidence>
<evidence type="ECO:0000256" key="1">
    <source>
        <dbReference type="SAM" id="MobiDB-lite"/>
    </source>
</evidence>
<feature type="region of interest" description="Disordered" evidence="1">
    <location>
        <begin position="1"/>
        <end position="20"/>
    </location>
</feature>
<name>A0AAQ3UDU6_PASNO</name>
<evidence type="ECO:0000313" key="2">
    <source>
        <dbReference type="EMBL" id="WVZ88037.1"/>
    </source>
</evidence>
<reference evidence="2 3" key="1">
    <citation type="submission" date="2024-02" db="EMBL/GenBank/DDBJ databases">
        <title>High-quality chromosome-scale genome assembly of Pensacola bahiagrass (Paspalum notatum Flugge var. saurae).</title>
        <authorList>
            <person name="Vega J.M."/>
            <person name="Podio M."/>
            <person name="Orjuela J."/>
            <person name="Siena L.A."/>
            <person name="Pessino S.C."/>
            <person name="Combes M.C."/>
            <person name="Mariac C."/>
            <person name="Albertini E."/>
            <person name="Pupilli F."/>
            <person name="Ortiz J.P.A."/>
            <person name="Leblanc O."/>
        </authorList>
    </citation>
    <scope>NUCLEOTIDE SEQUENCE [LARGE SCALE GENOMIC DNA]</scope>
    <source>
        <strain evidence="2">R1</strain>
        <tissue evidence="2">Leaf</tissue>
    </source>
</reference>
<dbReference type="Proteomes" id="UP001341281">
    <property type="component" value="Chromosome 08"/>
</dbReference>
<feature type="compositionally biased region" description="Low complexity" evidence="1">
    <location>
        <begin position="62"/>
        <end position="73"/>
    </location>
</feature>
<sequence>MAPPFSTSEGCRRPLPPWPPGRVACRSPSAPPCPYGSKAVGLHGLFAQAKAPPWVSPSGKQASRPAAASRSARVPLRDAGVRPLPAFPDAAVSGAMPPCSSSPRRDPFSMATMLQQLRPPASSIPLAAAPLWRHLPLLQVEGCWPPLLSSTTGAPAAAFRGASFAVAASLLNRCLKKCVNKPAQPASWLHARCSMDCPKDMMTIALTRNATIDFDSLSGTTNHEALRVHQGTILLLFGTEVMVAMTTSATPFRTKDQRMVQCYTTSTRSGIELFLPQALGENPNLTLL</sequence>
<accession>A0AAQ3UDU6</accession>
<organism evidence="2 3">
    <name type="scientific">Paspalum notatum var. saurae</name>
    <dbReference type="NCBI Taxonomy" id="547442"/>
    <lineage>
        <taxon>Eukaryota</taxon>
        <taxon>Viridiplantae</taxon>
        <taxon>Streptophyta</taxon>
        <taxon>Embryophyta</taxon>
        <taxon>Tracheophyta</taxon>
        <taxon>Spermatophyta</taxon>
        <taxon>Magnoliopsida</taxon>
        <taxon>Liliopsida</taxon>
        <taxon>Poales</taxon>
        <taxon>Poaceae</taxon>
        <taxon>PACMAD clade</taxon>
        <taxon>Panicoideae</taxon>
        <taxon>Andropogonodae</taxon>
        <taxon>Paspaleae</taxon>
        <taxon>Paspalinae</taxon>
        <taxon>Paspalum</taxon>
    </lineage>
</organism>
<feature type="region of interest" description="Disordered" evidence="1">
    <location>
        <begin position="53"/>
        <end position="73"/>
    </location>
</feature>